<dbReference type="AlphaFoldDB" id="A0A3B1BY50"/>
<dbReference type="EMBL" id="UOGA01000157">
    <property type="protein sequence ID" value="VAX19441.1"/>
    <property type="molecule type" value="Genomic_DNA"/>
</dbReference>
<organism evidence="1">
    <name type="scientific">hydrothermal vent metagenome</name>
    <dbReference type="NCBI Taxonomy" id="652676"/>
    <lineage>
        <taxon>unclassified sequences</taxon>
        <taxon>metagenomes</taxon>
        <taxon>ecological metagenomes</taxon>
    </lineage>
</organism>
<protein>
    <submittedName>
        <fullName evidence="1">Uncharacterized protein</fullName>
    </submittedName>
</protein>
<gene>
    <name evidence="1" type="ORF">MNBD_NITROSPINAE04-1402</name>
</gene>
<sequence length="194" mass="21726">MGKISLRAKHERALQRAEETLEKTIIHQRQGKLILGRWDFVIFGPSLNKKQAVLRVCMAEQAVIQEASVYLASIGDPAMMGQPGMMSIEDLAGGDISEELRGLEVYHVAPLRPINIIDKRKGSDLDRMRDATLEEFSNSNTAIIETPDQEAWSLSALKYLHQCDENLPDPVMLELRSRMRDTSMIIGGSGELIH</sequence>
<evidence type="ECO:0000313" key="1">
    <source>
        <dbReference type="EMBL" id="VAX19441.1"/>
    </source>
</evidence>
<reference evidence="1" key="1">
    <citation type="submission" date="2018-06" db="EMBL/GenBank/DDBJ databases">
        <authorList>
            <person name="Zhirakovskaya E."/>
        </authorList>
    </citation>
    <scope>NUCLEOTIDE SEQUENCE</scope>
</reference>
<accession>A0A3B1BY50</accession>
<proteinExistence type="predicted"/>
<name>A0A3B1BY50_9ZZZZ</name>